<comment type="caution">
    <text evidence="1">The sequence shown here is derived from an EMBL/GenBank/DDBJ whole genome shotgun (WGS) entry which is preliminary data.</text>
</comment>
<keyword evidence="2" id="KW-1185">Reference proteome</keyword>
<reference evidence="1 2" key="1">
    <citation type="submission" date="2022-01" db="EMBL/GenBank/DDBJ databases">
        <title>Octadecabacter sp. nov., isolated from a marine alga.</title>
        <authorList>
            <person name="Jin M.S."/>
            <person name="Kim H.M."/>
            <person name="Han D.M."/>
            <person name="Jung J.J."/>
            <person name="Jeon C.O."/>
        </authorList>
    </citation>
    <scope>NUCLEOTIDE SEQUENCE [LARGE SCALE GENOMIC DNA]</scope>
    <source>
        <strain evidence="1 2">G9-8</strain>
    </source>
</reference>
<evidence type="ECO:0000313" key="2">
    <source>
        <dbReference type="Proteomes" id="UP001200557"/>
    </source>
</evidence>
<evidence type="ECO:0000313" key="1">
    <source>
        <dbReference type="EMBL" id="MCF2871603.1"/>
    </source>
</evidence>
<name>A0ABS9CWS8_9RHOB</name>
<dbReference type="RefSeq" id="WP_235225902.1">
    <property type="nucleotide sequence ID" value="NZ_JAKGAQ010000002.1"/>
</dbReference>
<dbReference type="EMBL" id="JAKGAQ010000002">
    <property type="protein sequence ID" value="MCF2871603.1"/>
    <property type="molecule type" value="Genomic_DNA"/>
</dbReference>
<protein>
    <recommendedName>
        <fullName evidence="3">Flagellar export protein FliJ</fullName>
    </recommendedName>
</protein>
<proteinExistence type="predicted"/>
<accession>A0ABS9CWS8</accession>
<gene>
    <name evidence="1" type="ORF">L0664_11055</name>
</gene>
<sequence length="126" mass="14421">MAQSSGDMERLLPLLEMAYQADQLKMAKILARIRDLRAQLDALERPQTLPSEDITAATLVGADLLWERWVHDRKVLINQELALALRDREMAKDGLTKALSKREAAKQVQKRVSIGVRQTQERRSSW</sequence>
<dbReference type="Proteomes" id="UP001200557">
    <property type="component" value="Unassembled WGS sequence"/>
</dbReference>
<organism evidence="1 2">
    <name type="scientific">Octadecabacter dasysiphoniae</name>
    <dbReference type="NCBI Taxonomy" id="2909341"/>
    <lineage>
        <taxon>Bacteria</taxon>
        <taxon>Pseudomonadati</taxon>
        <taxon>Pseudomonadota</taxon>
        <taxon>Alphaproteobacteria</taxon>
        <taxon>Rhodobacterales</taxon>
        <taxon>Roseobacteraceae</taxon>
        <taxon>Octadecabacter</taxon>
    </lineage>
</organism>
<evidence type="ECO:0008006" key="3">
    <source>
        <dbReference type="Google" id="ProtNLM"/>
    </source>
</evidence>